<name>A0ABQ0L617_MYCCL</name>
<keyword evidence="3" id="KW-1185">Reference proteome</keyword>
<dbReference type="Proteomes" id="UP000815677">
    <property type="component" value="Unassembled WGS sequence"/>
</dbReference>
<organism evidence="2 3">
    <name type="scientific">Mycena chlorophos</name>
    <name type="common">Agaric fungus</name>
    <name type="synonym">Agaricus chlorophos</name>
    <dbReference type="NCBI Taxonomy" id="658473"/>
    <lineage>
        <taxon>Eukaryota</taxon>
        <taxon>Fungi</taxon>
        <taxon>Dikarya</taxon>
        <taxon>Basidiomycota</taxon>
        <taxon>Agaricomycotina</taxon>
        <taxon>Agaricomycetes</taxon>
        <taxon>Agaricomycetidae</taxon>
        <taxon>Agaricales</taxon>
        <taxon>Marasmiineae</taxon>
        <taxon>Mycenaceae</taxon>
        <taxon>Mycena</taxon>
    </lineage>
</organism>
<feature type="region of interest" description="Disordered" evidence="1">
    <location>
        <begin position="1"/>
        <end position="25"/>
    </location>
</feature>
<evidence type="ECO:0000256" key="1">
    <source>
        <dbReference type="SAM" id="MobiDB-lite"/>
    </source>
</evidence>
<evidence type="ECO:0000313" key="3">
    <source>
        <dbReference type="Proteomes" id="UP000815677"/>
    </source>
</evidence>
<accession>A0ABQ0L617</accession>
<dbReference type="EMBL" id="DF842594">
    <property type="protein sequence ID" value="GAT46570.1"/>
    <property type="molecule type" value="Genomic_DNA"/>
</dbReference>
<protein>
    <submittedName>
        <fullName evidence="2">Uncharacterized protein</fullName>
    </submittedName>
</protein>
<proteinExistence type="predicted"/>
<reference evidence="2" key="1">
    <citation type="submission" date="2014-09" db="EMBL/GenBank/DDBJ databases">
        <title>Genome sequence of the luminous mushroom Mycena chlorophos for searching fungal bioluminescence genes.</title>
        <authorList>
            <person name="Tanaka Y."/>
            <person name="Kasuga D."/>
            <person name="Oba Y."/>
            <person name="Hase S."/>
            <person name="Sato K."/>
            <person name="Oba Y."/>
            <person name="Sakakibara Y."/>
        </authorList>
    </citation>
    <scope>NUCLEOTIDE SEQUENCE</scope>
</reference>
<evidence type="ECO:0000313" key="2">
    <source>
        <dbReference type="EMBL" id="GAT46570.1"/>
    </source>
</evidence>
<gene>
    <name evidence="2" type="ORF">MCHLO_04080</name>
</gene>
<sequence length="145" mass="16817">MQRVVTFGEKHESPWTPVSDPSQPEPSWSCIPSLLIFDSCNRTIKTRRGQCIPIQRRRVQNYGNTTASRLLVSRNLHHDWHEHLCEKIYDHRVRIRSHPMTPEQPSLLIGKHVYHQTMHPISAPYCRFINVKGTKELAGAAETSR</sequence>